<accession>A0A511AWL5</accession>
<keyword evidence="2" id="KW-1185">Reference proteome</keyword>
<evidence type="ECO:0000313" key="1">
    <source>
        <dbReference type="EMBL" id="GEK92599.1"/>
    </source>
</evidence>
<organism evidence="1 2">
    <name type="scientific">Gluconobacter wancherniae NBRC 103581</name>
    <dbReference type="NCBI Taxonomy" id="656744"/>
    <lineage>
        <taxon>Bacteria</taxon>
        <taxon>Pseudomonadati</taxon>
        <taxon>Pseudomonadota</taxon>
        <taxon>Alphaproteobacteria</taxon>
        <taxon>Acetobacterales</taxon>
        <taxon>Acetobacteraceae</taxon>
        <taxon>Gluconobacter</taxon>
    </lineage>
</organism>
<comment type="caution">
    <text evidence="1">The sequence shown here is derived from an EMBL/GenBank/DDBJ whole genome shotgun (WGS) entry which is preliminary data.</text>
</comment>
<protein>
    <submittedName>
        <fullName evidence="1">Uncharacterized protein</fullName>
    </submittedName>
</protein>
<evidence type="ECO:0000313" key="2">
    <source>
        <dbReference type="Proteomes" id="UP000321230"/>
    </source>
</evidence>
<dbReference type="EMBL" id="BJUZ01000001">
    <property type="protein sequence ID" value="GEK92599.1"/>
    <property type="molecule type" value="Genomic_DNA"/>
</dbReference>
<reference evidence="1 2" key="1">
    <citation type="submission" date="2019-07" db="EMBL/GenBank/DDBJ databases">
        <title>Whole genome shotgun sequence of Gluconobacter wancherniae NBRC 103581.</title>
        <authorList>
            <person name="Hosoyama A."/>
            <person name="Uohara A."/>
            <person name="Ohji S."/>
            <person name="Ichikawa N."/>
        </authorList>
    </citation>
    <scope>NUCLEOTIDE SEQUENCE [LARGE SCALE GENOMIC DNA]</scope>
    <source>
        <strain evidence="1 2">NBRC 103581</strain>
    </source>
</reference>
<dbReference type="Proteomes" id="UP000321230">
    <property type="component" value="Unassembled WGS sequence"/>
</dbReference>
<sequence>MIDRGQKFVFCYFFHEFQSLLTLGIRISLLDHLHPKDSRTDTSHSSVVVVYALSMLIEDEYGID</sequence>
<gene>
    <name evidence="1" type="ORF">GWA01_03690</name>
</gene>
<name>A0A511AWL5_9PROT</name>
<proteinExistence type="predicted"/>
<dbReference type="AlphaFoldDB" id="A0A511AWL5"/>